<dbReference type="InterPro" id="IPR036249">
    <property type="entry name" value="Thioredoxin-like_sf"/>
</dbReference>
<feature type="signal peptide" evidence="6">
    <location>
        <begin position="1"/>
        <end position="19"/>
    </location>
</feature>
<evidence type="ECO:0000259" key="7">
    <source>
        <dbReference type="PROSITE" id="PS51352"/>
    </source>
</evidence>
<evidence type="ECO:0000256" key="1">
    <source>
        <dbReference type="ARBA" id="ARBA00004196"/>
    </source>
</evidence>
<evidence type="ECO:0000256" key="4">
    <source>
        <dbReference type="ARBA" id="ARBA00023157"/>
    </source>
</evidence>
<dbReference type="GO" id="GO:0030313">
    <property type="term" value="C:cell envelope"/>
    <property type="evidence" value="ECO:0007669"/>
    <property type="project" value="UniProtKB-SubCell"/>
</dbReference>
<dbReference type="CDD" id="cd02966">
    <property type="entry name" value="TlpA_like_family"/>
    <property type="match status" value="1"/>
</dbReference>
<dbReference type="GO" id="GO:0016209">
    <property type="term" value="F:antioxidant activity"/>
    <property type="evidence" value="ECO:0007669"/>
    <property type="project" value="InterPro"/>
</dbReference>
<dbReference type="RefSeq" id="WP_007857832.1">
    <property type="nucleotide sequence ID" value="NZ_JH376420.1"/>
</dbReference>
<dbReference type="EMBL" id="ADLJ01000001">
    <property type="protein sequence ID" value="EHF01129.1"/>
    <property type="molecule type" value="Genomic_DNA"/>
</dbReference>
<organism evidence="8 9">
    <name type="scientific">[Clostridium] citroniae WAL-17108</name>
    <dbReference type="NCBI Taxonomy" id="742733"/>
    <lineage>
        <taxon>Bacteria</taxon>
        <taxon>Bacillati</taxon>
        <taxon>Bacillota</taxon>
        <taxon>Clostridia</taxon>
        <taxon>Lachnospirales</taxon>
        <taxon>Lachnospiraceae</taxon>
        <taxon>Enterocloster</taxon>
    </lineage>
</organism>
<dbReference type="Pfam" id="PF00578">
    <property type="entry name" value="AhpC-TSA"/>
    <property type="match status" value="1"/>
</dbReference>
<reference evidence="8 9" key="1">
    <citation type="submission" date="2011-08" db="EMBL/GenBank/DDBJ databases">
        <title>The Genome Sequence of Clostridium citroniae WAL-17108.</title>
        <authorList>
            <consortium name="The Broad Institute Genome Sequencing Platform"/>
            <person name="Earl A."/>
            <person name="Ward D."/>
            <person name="Feldgarden M."/>
            <person name="Gevers D."/>
            <person name="Finegold S.M."/>
            <person name="Summanen P.H."/>
            <person name="Molitoris D.R."/>
            <person name="Vaisanen M.L."/>
            <person name="Daigneault M."/>
            <person name="Allen-Vercoe E."/>
            <person name="Young S.K."/>
            <person name="Zeng Q."/>
            <person name="Gargeya S."/>
            <person name="Fitzgerald M."/>
            <person name="Haas B."/>
            <person name="Abouelleil A."/>
            <person name="Alvarado L."/>
            <person name="Arachchi H.M."/>
            <person name="Berlin A."/>
            <person name="Brown A."/>
            <person name="Chapman S.B."/>
            <person name="Chen Z."/>
            <person name="Dunbar C."/>
            <person name="Freedman E."/>
            <person name="Gearin G."/>
            <person name="Gellesch M."/>
            <person name="Goldberg J."/>
            <person name="Griggs A."/>
            <person name="Gujja S."/>
            <person name="Heiman D."/>
            <person name="Howarth C."/>
            <person name="Larson L."/>
            <person name="Lui A."/>
            <person name="MacDonald P.J.P."/>
            <person name="Montmayeur A."/>
            <person name="Murphy C."/>
            <person name="Neiman D."/>
            <person name="Pearson M."/>
            <person name="Priest M."/>
            <person name="Roberts A."/>
            <person name="Saif S."/>
            <person name="Shea T."/>
            <person name="Shenoy N."/>
            <person name="Sisk P."/>
            <person name="Stolte C."/>
            <person name="Sykes S."/>
            <person name="Wortman J."/>
            <person name="Nusbaum C."/>
            <person name="Birren B."/>
        </authorList>
    </citation>
    <scope>NUCLEOTIDE SEQUENCE [LARGE SCALE GENOMIC DNA]</scope>
    <source>
        <strain evidence="8 9">WAL-17108</strain>
    </source>
</reference>
<sequence>MKKKVWFGIIAAAMLMACAGCSKKAKSEVVPNDLFANLKTVDFEGNEVTADIFKENDLTVINTWATWCGPCVGEMPELQEVSNELEKEGTKVAIKGLVIEDGDKGIQAGLSEDERKNVQEVLDATKATYQQLLVSEDLTASALSKQAGFPTTYFVDGNGKLVGDPLTGSQDKAGWQKIIEKRLEEVKSEK</sequence>
<dbReference type="AlphaFoldDB" id="G5HBP4"/>
<protein>
    <recommendedName>
        <fullName evidence="7">Thioredoxin domain-containing protein</fullName>
    </recommendedName>
</protein>
<accession>G5HBP4</accession>
<feature type="chain" id="PRO_5039504927" description="Thioredoxin domain-containing protein" evidence="6">
    <location>
        <begin position="20"/>
        <end position="190"/>
    </location>
</feature>
<feature type="domain" description="Thioredoxin" evidence="7">
    <location>
        <begin position="29"/>
        <end position="184"/>
    </location>
</feature>
<evidence type="ECO:0000313" key="8">
    <source>
        <dbReference type="EMBL" id="EHF01129.1"/>
    </source>
</evidence>
<comment type="caution">
    <text evidence="8">The sequence shown here is derived from an EMBL/GenBank/DDBJ whole genome shotgun (WGS) entry which is preliminary data.</text>
</comment>
<evidence type="ECO:0000313" key="9">
    <source>
        <dbReference type="Proteomes" id="UP000003763"/>
    </source>
</evidence>
<dbReference type="SUPFAM" id="SSF52833">
    <property type="entry name" value="Thioredoxin-like"/>
    <property type="match status" value="1"/>
</dbReference>
<keyword evidence="5" id="KW-0676">Redox-active center</keyword>
<keyword evidence="3" id="KW-0812">Transmembrane</keyword>
<dbReference type="eggNOG" id="COG0526">
    <property type="taxonomic scope" value="Bacteria"/>
</dbReference>
<dbReference type="InterPro" id="IPR050553">
    <property type="entry name" value="Thioredoxin_ResA/DsbE_sf"/>
</dbReference>
<evidence type="ECO:0000256" key="5">
    <source>
        <dbReference type="ARBA" id="ARBA00023284"/>
    </source>
</evidence>
<evidence type="ECO:0000256" key="3">
    <source>
        <dbReference type="ARBA" id="ARBA00022968"/>
    </source>
</evidence>
<dbReference type="Gene3D" id="3.40.30.10">
    <property type="entry name" value="Glutaredoxin"/>
    <property type="match status" value="1"/>
</dbReference>
<evidence type="ECO:0000256" key="2">
    <source>
        <dbReference type="ARBA" id="ARBA00022748"/>
    </source>
</evidence>
<proteinExistence type="predicted"/>
<dbReference type="PANTHER" id="PTHR42852">
    <property type="entry name" value="THIOL:DISULFIDE INTERCHANGE PROTEIN DSBE"/>
    <property type="match status" value="1"/>
</dbReference>
<dbReference type="PANTHER" id="PTHR42852:SF6">
    <property type="entry name" value="THIOL:DISULFIDE INTERCHANGE PROTEIN DSBE"/>
    <property type="match status" value="1"/>
</dbReference>
<dbReference type="Proteomes" id="UP000003763">
    <property type="component" value="Unassembled WGS sequence"/>
</dbReference>
<dbReference type="InterPro" id="IPR000866">
    <property type="entry name" value="AhpC/TSA"/>
</dbReference>
<gene>
    <name evidence="8" type="ORF">HMPREF9469_00006</name>
</gene>
<dbReference type="PROSITE" id="PS51352">
    <property type="entry name" value="THIOREDOXIN_2"/>
    <property type="match status" value="1"/>
</dbReference>
<dbReference type="InterPro" id="IPR013766">
    <property type="entry name" value="Thioredoxin_domain"/>
</dbReference>
<dbReference type="PROSITE" id="PS51257">
    <property type="entry name" value="PROKAR_LIPOPROTEIN"/>
    <property type="match status" value="1"/>
</dbReference>
<dbReference type="HOGENOM" id="CLU_042529_7_1_9"/>
<keyword evidence="3" id="KW-0735">Signal-anchor</keyword>
<keyword evidence="6" id="KW-0732">Signal</keyword>
<keyword evidence="4" id="KW-1015">Disulfide bond</keyword>
<dbReference type="GO" id="GO:0016491">
    <property type="term" value="F:oxidoreductase activity"/>
    <property type="evidence" value="ECO:0007669"/>
    <property type="project" value="InterPro"/>
</dbReference>
<evidence type="ECO:0000256" key="6">
    <source>
        <dbReference type="SAM" id="SignalP"/>
    </source>
</evidence>
<dbReference type="PATRIC" id="fig|742733.3.peg.5"/>
<dbReference type="GO" id="GO:0017004">
    <property type="term" value="P:cytochrome complex assembly"/>
    <property type="evidence" value="ECO:0007669"/>
    <property type="project" value="UniProtKB-KW"/>
</dbReference>
<keyword evidence="2" id="KW-0201">Cytochrome c-type biogenesis</keyword>
<comment type="subcellular location">
    <subcellularLocation>
        <location evidence="1">Cell envelope</location>
    </subcellularLocation>
</comment>
<name>G5HBP4_9FIRM</name>